<dbReference type="SUPFAM" id="SSF82185">
    <property type="entry name" value="Histone H3 K4-specific methyltransferase SET7/9 N-terminal domain"/>
    <property type="match status" value="2"/>
</dbReference>
<dbReference type="Proteomes" id="UP000073816">
    <property type="component" value="Chromosome"/>
</dbReference>
<gene>
    <name evidence="1" type="ORF">AO498_16720</name>
</gene>
<proteinExistence type="predicted"/>
<dbReference type="PATRIC" id="fig|1727163.4.peg.3506"/>
<dbReference type="RefSeq" id="WP_067550078.1">
    <property type="nucleotide sequence ID" value="NZ_CP012836.1"/>
</dbReference>
<dbReference type="Gene3D" id="2.20.110.10">
    <property type="entry name" value="Histone H3 K4-specific methyltransferase SET7/9 N-terminal domain"/>
    <property type="match status" value="3"/>
</dbReference>
<dbReference type="AlphaFoldDB" id="A0A142ESI9"/>
<dbReference type="PANTHER" id="PTHR33706:SF1">
    <property type="entry name" value="TPR REPEAT PROTEIN"/>
    <property type="match status" value="1"/>
</dbReference>
<dbReference type="KEGG" id="alm:AO498_16720"/>
<evidence type="ECO:0000313" key="2">
    <source>
        <dbReference type="Proteomes" id="UP000073816"/>
    </source>
</evidence>
<dbReference type="Pfam" id="PF07661">
    <property type="entry name" value="MORN_2"/>
    <property type="match status" value="5"/>
</dbReference>
<evidence type="ECO:0000313" key="1">
    <source>
        <dbReference type="EMBL" id="AMQ58094.1"/>
    </source>
</evidence>
<keyword evidence="2" id="KW-1185">Reference proteome</keyword>
<reference evidence="2" key="1">
    <citation type="submission" date="2015-09" db="EMBL/GenBank/DDBJ databases">
        <title>Complete sequence of Algoriphagus sp. M8-2.</title>
        <authorList>
            <person name="Shintani M."/>
        </authorList>
    </citation>
    <scope>NUCLEOTIDE SEQUENCE [LARGE SCALE GENOMIC DNA]</scope>
    <source>
        <strain evidence="2">M8-2</strain>
    </source>
</reference>
<name>A0A142ESI9_9BACT</name>
<dbReference type="EMBL" id="CP012836">
    <property type="protein sequence ID" value="AMQ58094.1"/>
    <property type="molecule type" value="Genomic_DNA"/>
</dbReference>
<protein>
    <recommendedName>
        <fullName evidence="3">Membrane-binding protein</fullName>
    </recommendedName>
</protein>
<reference evidence="1 2" key="2">
    <citation type="journal article" date="2016" name="Genome Announc.">
        <title>Complete Genome Sequence of Algoriphagus sp. Strain M8-2, Isolated from a Brackish Lake.</title>
        <authorList>
            <person name="Muraguchi Y."/>
            <person name="Kushimoto K."/>
            <person name="Ohtsubo Y."/>
            <person name="Suzuki T."/>
            <person name="Dohra H."/>
            <person name="Kimbara K."/>
            <person name="Shintani M."/>
        </authorList>
    </citation>
    <scope>NUCLEOTIDE SEQUENCE [LARGE SCALE GENOMIC DNA]</scope>
    <source>
        <strain evidence="1 2">M8-2</strain>
    </source>
</reference>
<dbReference type="STRING" id="1727163.AO498_16720"/>
<dbReference type="Gene3D" id="3.90.930.1">
    <property type="match status" value="1"/>
</dbReference>
<accession>A0A142ESI9</accession>
<dbReference type="InterPro" id="IPR011652">
    <property type="entry name" value="MORN_2"/>
</dbReference>
<sequence>MKTLLITLLGLILNQSMPENDSKDYFYFGNTNLVGVGPFKEGEKSGIWKIYKRVDELNDPKTSVEAVVEETVEELFDLSMPIFQITFKDNMPDGLMEEYYQNGQIKKLVNFSKGRLTGEYFEFSESGEVLLSGKYIDDLKEGDWYSYYRNGSKKSEYYYSKNLLQGLVKKFFPNGSLAEIIPFEEGKLEGTYQTFFPNGQLQKSVEFSNDQENGTYEQFYEDGQPEIISSFAKGELTGNWENFDNLGTLISKGEYLAGIRVGIWKEQVREVQGFYRLGEYKEGNKEGMWQIVDSQGMSYQEESYSQDRLIGISNFKTADGRLLDAGKLVKGTGKRLVYDLEGNLLEKGRYTKGVRTGVWLTYYPKSAVVASSGSYSDGTKSGTWRYFGLNGELLSEETFDQNTSVDARETDPIQKHNMARRDFGRNLAAEPTSSNDMRFLERFQIRNLQKLENMY</sequence>
<organism evidence="1 2">
    <name type="scientific">Algoriphagus sanaruensis</name>
    <dbReference type="NCBI Taxonomy" id="1727163"/>
    <lineage>
        <taxon>Bacteria</taxon>
        <taxon>Pseudomonadati</taxon>
        <taxon>Bacteroidota</taxon>
        <taxon>Cytophagia</taxon>
        <taxon>Cytophagales</taxon>
        <taxon>Cyclobacteriaceae</taxon>
        <taxon>Algoriphagus</taxon>
    </lineage>
</organism>
<evidence type="ECO:0008006" key="3">
    <source>
        <dbReference type="Google" id="ProtNLM"/>
    </source>
</evidence>
<dbReference type="OrthoDB" id="819081at2"/>
<dbReference type="PANTHER" id="PTHR33706">
    <property type="entry name" value="MORN VARIANT REPEAT PROTEIN"/>
    <property type="match status" value="1"/>
</dbReference>